<dbReference type="Pfam" id="PF13362">
    <property type="entry name" value="Toprim_3"/>
    <property type="match status" value="1"/>
</dbReference>
<proteinExistence type="predicted"/>
<evidence type="ECO:0000313" key="3">
    <source>
        <dbReference type="EMBL" id="RWR31509.1"/>
    </source>
</evidence>
<feature type="domain" description="Toprim" evidence="1">
    <location>
        <begin position="201"/>
        <end position="290"/>
    </location>
</feature>
<gene>
    <name evidence="3" type="ORF">D2T29_10785</name>
</gene>
<name>A0A443KFI3_9RHOB</name>
<accession>A0A443KFI3</accession>
<feature type="domain" description="DUF7146" evidence="2">
    <location>
        <begin position="93"/>
        <end position="193"/>
    </location>
</feature>
<protein>
    <submittedName>
        <fullName evidence="3">Uncharacterized protein</fullName>
    </submittedName>
</protein>
<dbReference type="RefSeq" id="WP_128232391.1">
    <property type="nucleotide sequence ID" value="NZ_SAUY01000011.1"/>
</dbReference>
<dbReference type="Pfam" id="PF23639">
    <property type="entry name" value="DUF7146"/>
    <property type="match status" value="1"/>
</dbReference>
<evidence type="ECO:0000259" key="2">
    <source>
        <dbReference type="Pfam" id="PF23639"/>
    </source>
</evidence>
<dbReference type="AlphaFoldDB" id="A0A443KFI3"/>
<dbReference type="EMBL" id="SAUY01000011">
    <property type="protein sequence ID" value="RWR31509.1"/>
    <property type="molecule type" value="Genomic_DNA"/>
</dbReference>
<reference evidence="3 4" key="2">
    <citation type="submission" date="2019-01" db="EMBL/GenBank/DDBJ databases">
        <authorList>
            <person name="Li Y."/>
        </authorList>
    </citation>
    <scope>NUCLEOTIDE SEQUENCE [LARGE SCALE GENOMIC DNA]</scope>
    <source>
        <strain evidence="3 4">07D10-4-3</strain>
    </source>
</reference>
<dbReference type="InterPro" id="IPR055570">
    <property type="entry name" value="DUF7146"/>
</dbReference>
<sequence>MTEARRITHALQGRWCGRYGLCRCPAHNDHDPSLTVADAPDGRLLLRCHAGCDFLSILDALRGLGIVEGHGTIPRTDPAEMARREAEERREAEKRARQAQRCWSEALPIGGTIAEAYLREARGITCPLPDTLRFHPECWHGATARPLPAMVALVQGVAHFAVHRTYLRADGSGKASVQPDKMMLGNVTGGAVRVTGGREALAVAEGIETALSLPCGPLRGSVAVWAALSAGGMKALRLPSRPGALIVATDGDAPGRASGAELAAKANALGWTVTMLPAPEGADWNDVIQDTKGVRA</sequence>
<evidence type="ECO:0000313" key="4">
    <source>
        <dbReference type="Proteomes" id="UP000284451"/>
    </source>
</evidence>
<dbReference type="InterPro" id="IPR006171">
    <property type="entry name" value="TOPRIM_dom"/>
</dbReference>
<reference evidence="3 4" key="1">
    <citation type="submission" date="2019-01" db="EMBL/GenBank/DDBJ databases">
        <title>Sinorhodobacter populi sp. nov. isolated from the symptomatic bark tissue of Populus euramericana canker.</title>
        <authorList>
            <person name="Xu G."/>
        </authorList>
    </citation>
    <scope>NUCLEOTIDE SEQUENCE [LARGE SCALE GENOMIC DNA]</scope>
    <source>
        <strain evidence="3 4">07D10-4-3</strain>
    </source>
</reference>
<dbReference type="Proteomes" id="UP000284451">
    <property type="component" value="Unassembled WGS sequence"/>
</dbReference>
<evidence type="ECO:0000259" key="1">
    <source>
        <dbReference type="Pfam" id="PF13362"/>
    </source>
</evidence>
<comment type="caution">
    <text evidence="3">The sequence shown here is derived from an EMBL/GenBank/DDBJ whole genome shotgun (WGS) entry which is preliminary data.</text>
</comment>
<organism evidence="3 4">
    <name type="scientific">Paenirhodobacter populi</name>
    <dbReference type="NCBI Taxonomy" id="2306993"/>
    <lineage>
        <taxon>Bacteria</taxon>
        <taxon>Pseudomonadati</taxon>
        <taxon>Pseudomonadota</taxon>
        <taxon>Alphaproteobacteria</taxon>
        <taxon>Rhodobacterales</taxon>
        <taxon>Rhodobacter group</taxon>
        <taxon>Paenirhodobacter</taxon>
    </lineage>
</organism>
<dbReference type="Gene3D" id="3.40.1360.10">
    <property type="match status" value="1"/>
</dbReference>